<dbReference type="PANTHER" id="PTHR19879">
    <property type="entry name" value="TRANSCRIPTION INITIATION FACTOR TFIID"/>
    <property type="match status" value="1"/>
</dbReference>
<dbReference type="GO" id="GO:0005669">
    <property type="term" value="C:transcription factor TFIID complex"/>
    <property type="evidence" value="ECO:0007669"/>
    <property type="project" value="TreeGrafter"/>
</dbReference>
<dbReference type="OMA" id="MAFINEG"/>
<dbReference type="Pfam" id="PF00400">
    <property type="entry name" value="WD40"/>
    <property type="match status" value="1"/>
</dbReference>
<dbReference type="InterPro" id="IPR015943">
    <property type="entry name" value="WD40/YVTN_repeat-like_dom_sf"/>
</dbReference>
<dbReference type="Proteomes" id="UP000219338">
    <property type="component" value="Unassembled WGS sequence"/>
</dbReference>
<dbReference type="PROSITE" id="PS50082">
    <property type="entry name" value="WD_REPEATS_2"/>
    <property type="match status" value="1"/>
</dbReference>
<feature type="repeat" description="WD" evidence="1">
    <location>
        <begin position="27"/>
        <end position="68"/>
    </location>
</feature>
<keyword evidence="1" id="KW-0853">WD repeat</keyword>
<dbReference type="PROSITE" id="PS50294">
    <property type="entry name" value="WD_REPEATS_REGION"/>
    <property type="match status" value="1"/>
</dbReference>
<evidence type="ECO:0000313" key="3">
    <source>
        <dbReference type="Proteomes" id="UP000219338"/>
    </source>
</evidence>
<dbReference type="EMBL" id="FUEG01000013">
    <property type="protein sequence ID" value="SJL10782.1"/>
    <property type="molecule type" value="Genomic_DNA"/>
</dbReference>
<reference evidence="3" key="1">
    <citation type="journal article" date="2017" name="Nat. Ecol. Evol.">
        <title>Genome expansion and lineage-specific genetic innovations in the forest pathogenic fungi Armillaria.</title>
        <authorList>
            <person name="Sipos G."/>
            <person name="Prasanna A.N."/>
            <person name="Walter M.C."/>
            <person name="O'Connor E."/>
            <person name="Balint B."/>
            <person name="Krizsan K."/>
            <person name="Kiss B."/>
            <person name="Hess J."/>
            <person name="Varga T."/>
            <person name="Slot J."/>
            <person name="Riley R."/>
            <person name="Boka B."/>
            <person name="Rigling D."/>
            <person name="Barry K."/>
            <person name="Lee J."/>
            <person name="Mihaltcheva S."/>
            <person name="LaButti K."/>
            <person name="Lipzen A."/>
            <person name="Waldron R."/>
            <person name="Moloney N.M."/>
            <person name="Sperisen C."/>
            <person name="Kredics L."/>
            <person name="Vagvoelgyi C."/>
            <person name="Patrignani A."/>
            <person name="Fitzpatrick D."/>
            <person name="Nagy I."/>
            <person name="Doyle S."/>
            <person name="Anderson J.B."/>
            <person name="Grigoriev I.V."/>
            <person name="Gueldener U."/>
            <person name="Muensterkoetter M."/>
            <person name="Nagy L.G."/>
        </authorList>
    </citation>
    <scope>NUCLEOTIDE SEQUENCE [LARGE SCALE GENOMIC DNA]</scope>
    <source>
        <strain evidence="3">C18/9</strain>
    </source>
</reference>
<dbReference type="OrthoDB" id="3238562at2759"/>
<dbReference type="AlphaFoldDB" id="A0A284RPS1"/>
<proteinExistence type="predicted"/>
<dbReference type="GO" id="GO:0016251">
    <property type="term" value="F:RNA polymerase II general transcription initiation factor activity"/>
    <property type="evidence" value="ECO:0007669"/>
    <property type="project" value="TreeGrafter"/>
</dbReference>
<dbReference type="SUPFAM" id="SSF50978">
    <property type="entry name" value="WD40 repeat-like"/>
    <property type="match status" value="1"/>
</dbReference>
<dbReference type="PANTHER" id="PTHR19879:SF1">
    <property type="entry name" value="CANNONBALL-RELATED"/>
    <property type="match status" value="1"/>
</dbReference>
<evidence type="ECO:0000256" key="1">
    <source>
        <dbReference type="PROSITE-ProRule" id="PRU00221"/>
    </source>
</evidence>
<name>A0A284RPS1_ARMOS</name>
<dbReference type="GO" id="GO:0006367">
    <property type="term" value="P:transcription initiation at RNA polymerase II promoter"/>
    <property type="evidence" value="ECO:0007669"/>
    <property type="project" value="TreeGrafter"/>
</dbReference>
<dbReference type="InterPro" id="IPR001680">
    <property type="entry name" value="WD40_rpt"/>
</dbReference>
<sequence>MPLVSSILQLLRNQLHSKDRYRLVVRLQGHRRPINCIVFTPSAKTLASGGDDETVKIWCLEKASCSQTLCDNLGRWGQITCMLFIGKNGDWLLFGTGRGLLLIYGCAKGGLYRPMCILQVSEGSDPVESLCFDHHSSRIAIGSHYGDVKVYKVELSESRVETTLDWSRRMAKSIPRSMAFINEGKDMLVFGLNTGDVYAILNVCVYEMPRDYRTYLNPNKKGEITGQKLLEWPIGNATVNDTEKMVLVHNIAKGFDLYGLPTLSLIHSMITRKKTCIIKDVKFGEDSSVAIGGSDHGTVYVLNLETAVIEQELRHGNSGEFIQAVDASSSSEGYLIASGGGSSVVDPDVCLWEKPTRLTISRRRGQSRTQDCLGVLIALTLIAFLCQSSGGWSALVRNFACTCRHLWPLFTGVKVVKDTGIEPQTSLEIIRL</sequence>
<evidence type="ECO:0000313" key="2">
    <source>
        <dbReference type="EMBL" id="SJL10782.1"/>
    </source>
</evidence>
<keyword evidence="3" id="KW-1185">Reference proteome</keyword>
<accession>A0A284RPS1</accession>
<gene>
    <name evidence="2" type="ORF">ARMOST_14176</name>
</gene>
<dbReference type="SMART" id="SM00320">
    <property type="entry name" value="WD40"/>
    <property type="match status" value="4"/>
</dbReference>
<organism evidence="2 3">
    <name type="scientific">Armillaria ostoyae</name>
    <name type="common">Armillaria root rot fungus</name>
    <dbReference type="NCBI Taxonomy" id="47428"/>
    <lineage>
        <taxon>Eukaryota</taxon>
        <taxon>Fungi</taxon>
        <taxon>Dikarya</taxon>
        <taxon>Basidiomycota</taxon>
        <taxon>Agaricomycotina</taxon>
        <taxon>Agaricomycetes</taxon>
        <taxon>Agaricomycetidae</taxon>
        <taxon>Agaricales</taxon>
        <taxon>Marasmiineae</taxon>
        <taxon>Physalacriaceae</taxon>
        <taxon>Armillaria</taxon>
    </lineage>
</organism>
<protein>
    <submittedName>
        <fullName evidence="2">Uncharacterized protein</fullName>
    </submittedName>
</protein>
<dbReference type="STRING" id="47428.A0A284RPS1"/>
<dbReference type="InterPro" id="IPR036322">
    <property type="entry name" value="WD40_repeat_dom_sf"/>
</dbReference>
<dbReference type="Gene3D" id="2.130.10.10">
    <property type="entry name" value="YVTN repeat-like/Quinoprotein amine dehydrogenase"/>
    <property type="match status" value="2"/>
</dbReference>